<evidence type="ECO:0000256" key="1">
    <source>
        <dbReference type="ARBA" id="ARBA00022553"/>
    </source>
</evidence>
<evidence type="ECO:0000256" key="2">
    <source>
        <dbReference type="PROSITE-ProRule" id="PRU00169"/>
    </source>
</evidence>
<feature type="modified residue" description="4-aspartylphosphate" evidence="2">
    <location>
        <position position="205"/>
    </location>
</feature>
<dbReference type="GO" id="GO:0004673">
    <property type="term" value="F:protein histidine kinase activity"/>
    <property type="evidence" value="ECO:0007669"/>
    <property type="project" value="UniProtKB-EC"/>
</dbReference>
<reference evidence="5" key="1">
    <citation type="journal article" date="2016" name="Front. Microbiol.">
        <title>Molecular Keys to the Janthinobacterium and Duganella spp. Interaction with the Plant Pathogen Fusarium graminearum.</title>
        <authorList>
            <person name="Haack F.S."/>
            <person name="Poehlein A."/>
            <person name="Kroger C."/>
            <person name="Voigt C.A."/>
            <person name="Piepenbring M."/>
            <person name="Bode H.B."/>
            <person name="Daniel R."/>
            <person name="Schafer W."/>
            <person name="Streit W.R."/>
        </authorList>
    </citation>
    <scope>NUCLEOTIDE SEQUENCE [LARGE SCALE GENOMIC DNA]</scope>
    <source>
        <strain evidence="5">T54</strain>
    </source>
</reference>
<evidence type="ECO:0000313" key="4">
    <source>
        <dbReference type="EMBL" id="OFA09225.1"/>
    </source>
</evidence>
<accession>A0A1E7X7X8</accession>
<dbReference type="InterPro" id="IPR050595">
    <property type="entry name" value="Bact_response_regulator"/>
</dbReference>
<dbReference type="SUPFAM" id="SSF52172">
    <property type="entry name" value="CheY-like"/>
    <property type="match status" value="1"/>
</dbReference>
<keyword evidence="4" id="KW-0418">Kinase</keyword>
<dbReference type="EMBL" id="LROM01000002">
    <property type="protein sequence ID" value="OFA09225.1"/>
    <property type="molecule type" value="Genomic_DNA"/>
</dbReference>
<dbReference type="RefSeq" id="WP_070245690.1">
    <property type="nucleotide sequence ID" value="NZ_LROM01000002.1"/>
</dbReference>
<dbReference type="EC" id="2.7.13.3" evidence="4"/>
<organism evidence="4 5">
    <name type="scientific">Duganella phyllosphaerae</name>
    <dbReference type="NCBI Taxonomy" id="762836"/>
    <lineage>
        <taxon>Bacteria</taxon>
        <taxon>Pseudomonadati</taxon>
        <taxon>Pseudomonadota</taxon>
        <taxon>Betaproteobacteria</taxon>
        <taxon>Burkholderiales</taxon>
        <taxon>Oxalobacteraceae</taxon>
        <taxon>Telluria group</taxon>
        <taxon>Duganella</taxon>
    </lineage>
</organism>
<evidence type="ECO:0000259" key="3">
    <source>
        <dbReference type="PROSITE" id="PS50110"/>
    </source>
</evidence>
<dbReference type="PANTHER" id="PTHR44591">
    <property type="entry name" value="STRESS RESPONSE REGULATOR PROTEIN 1"/>
    <property type="match status" value="1"/>
</dbReference>
<dbReference type="PANTHER" id="PTHR44591:SF3">
    <property type="entry name" value="RESPONSE REGULATORY DOMAIN-CONTAINING PROTEIN"/>
    <property type="match status" value="1"/>
</dbReference>
<protein>
    <submittedName>
        <fullName evidence="4">Sensor histidine kinase RcsC</fullName>
        <ecNumber evidence="4">2.7.13.3</ecNumber>
    </submittedName>
</protein>
<dbReference type="Proteomes" id="UP000175989">
    <property type="component" value="Unassembled WGS sequence"/>
</dbReference>
<keyword evidence="1 2" id="KW-0597">Phosphoprotein</keyword>
<sequence>MSLPDSIAAPAPDWTRTALGDSAAWPATLRLTVDILLNSPLPMVLQWGEQQIMVHNDAYVELLGLPSLRAPGGNVPPMQPSVWSWNPDVIVHARQGHSASYRSRNLPVWRDHAFTQKPLDLYYTPVRDDYNMVQGVLCALAPAQAMPAADAGRALTLLVVEDNADARYLVCETLRALGHEVEAAASAEEALPQLASQQFDVLFTDVSLPGMSGVDLARQARRDQPALEVLFASGYGDELTRHLEFPARSLQKPYDIDVLQDALVQLARSVQAKAA</sequence>
<dbReference type="PROSITE" id="PS50110">
    <property type="entry name" value="RESPONSE_REGULATORY"/>
    <property type="match status" value="1"/>
</dbReference>
<dbReference type="Gene3D" id="3.40.50.2300">
    <property type="match status" value="1"/>
</dbReference>
<dbReference type="InterPro" id="IPR001789">
    <property type="entry name" value="Sig_transdc_resp-reg_receiver"/>
</dbReference>
<name>A0A1E7X7X8_9BURK</name>
<dbReference type="Pfam" id="PF00072">
    <property type="entry name" value="Response_reg"/>
    <property type="match status" value="1"/>
</dbReference>
<dbReference type="InterPro" id="IPR011006">
    <property type="entry name" value="CheY-like_superfamily"/>
</dbReference>
<dbReference type="OrthoDB" id="9802155at2"/>
<comment type="caution">
    <text evidence="4">The sequence shown here is derived from an EMBL/GenBank/DDBJ whole genome shotgun (WGS) entry which is preliminary data.</text>
</comment>
<keyword evidence="4" id="KW-0808">Transferase</keyword>
<dbReference type="AlphaFoldDB" id="A0A1E7X7X8"/>
<dbReference type="GO" id="GO:0000160">
    <property type="term" value="P:phosphorelay signal transduction system"/>
    <property type="evidence" value="ECO:0007669"/>
    <property type="project" value="InterPro"/>
</dbReference>
<dbReference type="SMART" id="SM00448">
    <property type="entry name" value="REC"/>
    <property type="match status" value="1"/>
</dbReference>
<evidence type="ECO:0000313" key="5">
    <source>
        <dbReference type="Proteomes" id="UP000175989"/>
    </source>
</evidence>
<keyword evidence="5" id="KW-1185">Reference proteome</keyword>
<gene>
    <name evidence="4" type="primary">rcsC_1</name>
    <name evidence="4" type="ORF">DUPY_00030</name>
</gene>
<proteinExistence type="predicted"/>
<feature type="domain" description="Response regulatory" evidence="3">
    <location>
        <begin position="156"/>
        <end position="267"/>
    </location>
</feature>
<dbReference type="PATRIC" id="fig|762836.4.peg.3"/>